<organism evidence="2 3">
    <name type="scientific">Roseobacter fucihabitans</name>
    <dbReference type="NCBI Taxonomy" id="1537242"/>
    <lineage>
        <taxon>Bacteria</taxon>
        <taxon>Pseudomonadati</taxon>
        <taxon>Pseudomonadota</taxon>
        <taxon>Alphaproteobacteria</taxon>
        <taxon>Rhodobacterales</taxon>
        <taxon>Roseobacteraceae</taxon>
        <taxon>Roseobacter</taxon>
    </lineage>
</organism>
<reference evidence="2 3" key="1">
    <citation type="submission" date="2024-01" db="EMBL/GenBank/DDBJ databases">
        <title>Roseobacter fucihabitans sp. nov., isolated from the brown alga Fucus spiralis.</title>
        <authorList>
            <person name="Hahnke S."/>
            <person name="Berger M."/>
            <person name="Schlingloff A."/>
            <person name="Athale I."/>
            <person name="Neumann-Schaal M."/>
            <person name="Adenaya A."/>
            <person name="Poehlein A."/>
            <person name="Daniel R."/>
            <person name="Pertersen J."/>
            <person name="Brinkhoff T."/>
        </authorList>
    </citation>
    <scope>NUCLEOTIDE SEQUENCE [LARGE SCALE GENOMIC DNA]</scope>
    <source>
        <strain evidence="2 3">B14</strain>
        <plasmid evidence="2 3">pROLI81</plasmid>
    </source>
</reference>
<evidence type="ECO:0000313" key="2">
    <source>
        <dbReference type="EMBL" id="WVX51677.1"/>
    </source>
</evidence>
<protein>
    <submittedName>
        <fullName evidence="2">Uncharacterized protein</fullName>
    </submittedName>
</protein>
<evidence type="ECO:0000313" key="3">
    <source>
        <dbReference type="Proteomes" id="UP001318682"/>
    </source>
</evidence>
<feature type="region of interest" description="Disordered" evidence="1">
    <location>
        <begin position="53"/>
        <end position="73"/>
    </location>
</feature>
<proteinExistence type="predicted"/>
<gene>
    <name evidence="2" type="ORF">ROLI_047790</name>
</gene>
<accession>A0ABZ2C0H3</accession>
<dbReference type="EMBL" id="CP143426">
    <property type="protein sequence ID" value="WVX51677.1"/>
    <property type="molecule type" value="Genomic_DNA"/>
</dbReference>
<name>A0ABZ2C0H3_9RHOB</name>
<sequence length="120" mass="13074">MLEALHLGLFRPMLGVAFAVRNDLTAGTRLHIAFPYKRKLLAQVIRLAGSLPNYQSQDAGKKSDQSPAYKSASPNVARSEYLAAAKQAISQLGETADRGELLRCAEMILETTRLQSVSIS</sequence>
<geneLocation type="plasmid" evidence="2 3">
    <name>pROLI81</name>
</geneLocation>
<keyword evidence="3" id="KW-1185">Reference proteome</keyword>
<dbReference type="Proteomes" id="UP001318682">
    <property type="component" value="Plasmid pROLI81"/>
</dbReference>
<keyword evidence="2" id="KW-0614">Plasmid</keyword>
<evidence type="ECO:0000256" key="1">
    <source>
        <dbReference type="SAM" id="MobiDB-lite"/>
    </source>
</evidence>